<evidence type="ECO:0000313" key="1">
    <source>
        <dbReference type="EMBL" id="MFC3909515.1"/>
    </source>
</evidence>
<evidence type="ECO:0008006" key="3">
    <source>
        <dbReference type="Google" id="ProtNLM"/>
    </source>
</evidence>
<proteinExistence type="predicted"/>
<reference evidence="2" key="1">
    <citation type="journal article" date="2019" name="Int. J. Syst. Evol. Microbiol.">
        <title>The Global Catalogue of Microorganisms (GCM) 10K type strain sequencing project: providing services to taxonomists for standard genome sequencing and annotation.</title>
        <authorList>
            <consortium name="The Broad Institute Genomics Platform"/>
            <consortium name="The Broad Institute Genome Sequencing Center for Infectious Disease"/>
            <person name="Wu L."/>
            <person name="Ma J."/>
        </authorList>
    </citation>
    <scope>NUCLEOTIDE SEQUENCE [LARGE SCALE GENOMIC DNA]</scope>
    <source>
        <strain evidence="2">CCUG 59858</strain>
    </source>
</reference>
<dbReference type="Proteomes" id="UP001595758">
    <property type="component" value="Unassembled WGS sequence"/>
</dbReference>
<organism evidence="1 2">
    <name type="scientific">Legionella dresdenensis</name>
    <dbReference type="NCBI Taxonomy" id="450200"/>
    <lineage>
        <taxon>Bacteria</taxon>
        <taxon>Pseudomonadati</taxon>
        <taxon>Pseudomonadota</taxon>
        <taxon>Gammaproteobacteria</taxon>
        <taxon>Legionellales</taxon>
        <taxon>Legionellaceae</taxon>
        <taxon>Legionella</taxon>
    </lineage>
</organism>
<dbReference type="EMBL" id="JBHSAB010000024">
    <property type="protein sequence ID" value="MFC3909515.1"/>
    <property type="molecule type" value="Genomic_DNA"/>
</dbReference>
<sequence length="484" mass="56606">MPQFIFPEQNSITIPMTAEGFGTIKNAFYKLLQSQPEKGVLRCYESHKFLSYWLQGYTIITSDQSEQKISIQDLIYAFELALKRRFTIFICQLWDNNSLLQILYNYNRLNKFQREGSGFITPQILSDFFTGKTHDRKTSTPLLWYKTAAAWELKISASSDFKSILSTIINYLLTSGKAEPRLWNIPLLNDLLYGYTIPLSASMGYELSLDEIRSIFFDALQSGHTDRCTYLWENNPKLRNTILAELFNLPSPANMLQYLAALTRITRTFIQAFNCQFHVLGLPLWESYYTYFLGYPLENPHSSLPKITITPALQLEIFQSFIQQNNFDRTIDLWQYQEKLFIEKYWDMDQLTAPITNCFIALLQALPERENPYFSAIATMLETIWQYQEKSLETGLNNLNTVELRPVLNKLISHTDSLSFAGNLIQKISKPVSLRYIDRLKQRERQQIAWAEIPGTFKFFLEHNEQTDDPGMWNYEFNPYNQPQ</sequence>
<protein>
    <recommendedName>
        <fullName evidence="3">Substrate of the Dot/Icm secretion system</fullName>
    </recommendedName>
</protein>
<comment type="caution">
    <text evidence="1">The sequence shown here is derived from an EMBL/GenBank/DDBJ whole genome shotgun (WGS) entry which is preliminary data.</text>
</comment>
<gene>
    <name evidence="1" type="ORF">ACFORL_10585</name>
</gene>
<accession>A0ABV8CHP7</accession>
<dbReference type="RefSeq" id="WP_382343803.1">
    <property type="nucleotide sequence ID" value="NZ_JBHSAB010000024.1"/>
</dbReference>
<name>A0ABV8CHP7_9GAMM</name>
<keyword evidence="2" id="KW-1185">Reference proteome</keyword>
<evidence type="ECO:0000313" key="2">
    <source>
        <dbReference type="Proteomes" id="UP001595758"/>
    </source>
</evidence>